<organism evidence="13 14">
    <name type="scientific">Beta vulgaris subsp. vulgaris</name>
    <name type="common">Beet</name>
    <dbReference type="NCBI Taxonomy" id="3555"/>
    <lineage>
        <taxon>Eukaryota</taxon>
        <taxon>Viridiplantae</taxon>
        <taxon>Streptophyta</taxon>
        <taxon>Embryophyta</taxon>
        <taxon>Tracheophyta</taxon>
        <taxon>Spermatophyta</taxon>
        <taxon>Magnoliopsida</taxon>
        <taxon>eudicotyledons</taxon>
        <taxon>Gunneridae</taxon>
        <taxon>Pentapetalae</taxon>
        <taxon>Caryophyllales</taxon>
        <taxon>Chenopodiaceae</taxon>
        <taxon>Betoideae</taxon>
        <taxon>Beta</taxon>
    </lineage>
</organism>
<gene>
    <name evidence="13" type="ORF">BVRB_5g105610</name>
</gene>
<comment type="similarity">
    <text evidence="2">Belongs to the ENDOU family.</text>
</comment>
<evidence type="ECO:0000313" key="13">
    <source>
        <dbReference type="EMBL" id="KMT11751.1"/>
    </source>
</evidence>
<evidence type="ECO:0000256" key="1">
    <source>
        <dbReference type="ARBA" id="ARBA00001936"/>
    </source>
</evidence>
<keyword evidence="6" id="KW-0255">Endonuclease</keyword>
<evidence type="ECO:0000256" key="10">
    <source>
        <dbReference type="ARBA" id="ARBA00023239"/>
    </source>
</evidence>
<dbReference type="Proteomes" id="UP000035740">
    <property type="component" value="Chromosome 5"/>
</dbReference>
<dbReference type="OMA" id="NWLYFAD"/>
<keyword evidence="7" id="KW-0378">Hydrolase</keyword>
<evidence type="ECO:0000256" key="4">
    <source>
        <dbReference type="ARBA" id="ARBA00022722"/>
    </source>
</evidence>
<dbReference type="OrthoDB" id="430326at2759"/>
<dbReference type="CDD" id="cd21159">
    <property type="entry name" value="XendoU"/>
    <property type="match status" value="1"/>
</dbReference>
<keyword evidence="8" id="KW-0694">RNA-binding</keyword>
<name>A0A0J8F712_BETVV</name>
<evidence type="ECO:0000256" key="11">
    <source>
        <dbReference type="SAM" id="MobiDB-lite"/>
    </source>
</evidence>
<dbReference type="GO" id="GO:0046872">
    <property type="term" value="F:metal ion binding"/>
    <property type="evidence" value="ECO:0007669"/>
    <property type="project" value="UniProtKB-KW"/>
</dbReference>
<dbReference type="Pfam" id="PF09412">
    <property type="entry name" value="XendoU"/>
    <property type="match status" value="2"/>
</dbReference>
<dbReference type="InterPro" id="IPR039787">
    <property type="entry name" value="ENDOU"/>
</dbReference>
<evidence type="ECO:0000256" key="3">
    <source>
        <dbReference type="ARBA" id="ARBA00011245"/>
    </source>
</evidence>
<evidence type="ECO:0000259" key="12">
    <source>
        <dbReference type="PROSITE" id="PS51959"/>
    </source>
</evidence>
<dbReference type="GO" id="GO:0016787">
    <property type="term" value="F:hydrolase activity"/>
    <property type="evidence" value="ECO:0007669"/>
    <property type="project" value="UniProtKB-KW"/>
</dbReference>
<keyword evidence="4" id="KW-0540">Nuclease</keyword>
<evidence type="ECO:0000256" key="8">
    <source>
        <dbReference type="ARBA" id="ARBA00022884"/>
    </source>
</evidence>
<keyword evidence="14" id="KW-1185">Reference proteome</keyword>
<evidence type="ECO:0000256" key="6">
    <source>
        <dbReference type="ARBA" id="ARBA00022759"/>
    </source>
</evidence>
<dbReference type="Gramene" id="KMT11751">
    <property type="protein sequence ID" value="KMT11751"/>
    <property type="gene ID" value="BVRB_5g105610"/>
</dbReference>
<dbReference type="EMBL" id="KQ090089">
    <property type="protein sequence ID" value="KMT11751.1"/>
    <property type="molecule type" value="Genomic_DNA"/>
</dbReference>
<feature type="domain" description="EndoU" evidence="12">
    <location>
        <begin position="78"/>
        <end position="324"/>
    </location>
</feature>
<accession>A0A0J8F712</accession>
<evidence type="ECO:0000256" key="2">
    <source>
        <dbReference type="ARBA" id="ARBA00010168"/>
    </source>
</evidence>
<dbReference type="SUPFAM" id="SSF142877">
    <property type="entry name" value="EndoU-like"/>
    <property type="match status" value="1"/>
</dbReference>
<dbReference type="PANTHER" id="PTHR12439">
    <property type="entry name" value="PLACENTAL PROTEIN 11-RELATED"/>
    <property type="match status" value="1"/>
</dbReference>
<proteinExistence type="inferred from homology"/>
<dbReference type="InterPro" id="IPR018998">
    <property type="entry name" value="EndoU_C"/>
</dbReference>
<dbReference type="InterPro" id="IPR037227">
    <property type="entry name" value="EndoU-like"/>
</dbReference>
<dbReference type="PANTHER" id="PTHR12439:SF11">
    <property type="entry name" value="URIDYLATE-SPECIFIC ENDORIBONUCLEASE"/>
    <property type="match status" value="1"/>
</dbReference>
<reference evidence="13 14" key="1">
    <citation type="journal article" date="2014" name="Nature">
        <title>The genome of the recently domesticated crop plant sugar beet (Beta vulgaris).</title>
        <authorList>
            <person name="Dohm J.C."/>
            <person name="Minoche A.E."/>
            <person name="Holtgrawe D."/>
            <person name="Capella-Gutierrez S."/>
            <person name="Zakrzewski F."/>
            <person name="Tafer H."/>
            <person name="Rupp O."/>
            <person name="Sorensen T.R."/>
            <person name="Stracke R."/>
            <person name="Reinhardt R."/>
            <person name="Goesmann A."/>
            <person name="Kraft T."/>
            <person name="Schulz B."/>
            <person name="Stadler P.F."/>
            <person name="Schmidt T."/>
            <person name="Gabaldon T."/>
            <person name="Lehrach H."/>
            <person name="Weisshaar B."/>
            <person name="Himmelbauer H."/>
        </authorList>
    </citation>
    <scope>NUCLEOTIDE SEQUENCE [LARGE SCALE GENOMIC DNA]</scope>
    <source>
        <tissue evidence="13">Taproot</tissue>
    </source>
</reference>
<keyword evidence="5" id="KW-0479">Metal-binding</keyword>
<dbReference type="GO" id="GO:0003723">
    <property type="term" value="F:RNA binding"/>
    <property type="evidence" value="ECO:0007669"/>
    <property type="project" value="UniProtKB-KW"/>
</dbReference>
<feature type="region of interest" description="Disordered" evidence="11">
    <location>
        <begin position="15"/>
        <end position="34"/>
    </location>
</feature>
<keyword evidence="9" id="KW-0464">Manganese</keyword>
<dbReference type="PROSITE" id="PS51959">
    <property type="entry name" value="ENDOU"/>
    <property type="match status" value="1"/>
</dbReference>
<keyword evidence="10" id="KW-0456">Lyase</keyword>
<dbReference type="eggNOG" id="KOG2849">
    <property type="taxonomic scope" value="Eukaryota"/>
</dbReference>
<dbReference type="GO" id="GO:0016829">
    <property type="term" value="F:lyase activity"/>
    <property type="evidence" value="ECO:0007669"/>
    <property type="project" value="UniProtKB-KW"/>
</dbReference>
<evidence type="ECO:0000313" key="14">
    <source>
        <dbReference type="Proteomes" id="UP000035740"/>
    </source>
</evidence>
<sequence length="324" mass="37528">MEDLIKGVDEVEIRHRDRRNDDDDDSNNSESNVGVGHSRFTWAQVHMDHWGLYKRLTSEQQYSEDVNYAADIEPSEEELSDYTIACAKLWELDFNRLTPGEDYEIDVGEGKRVHDTEDMTEASLFTWVNEDVLRKPTYSRFCALLNNYNPYQGYKEDETDEDKQEQAAFIEEISRTAPIKYLYAYLSCSSIFTEDEEEFKRMLIELWFTLYDRGGTSESSSSFEHVFVGEIKQRGEEQVSGFHNWLQPDAETQLLTVQFEWNEVLKSLSSMFIGVSPEFEIALYTLCFFAGGQENHIEVGPYPVNIKCYRLGDKIGSVFPIAEA</sequence>
<evidence type="ECO:0000256" key="5">
    <source>
        <dbReference type="ARBA" id="ARBA00022723"/>
    </source>
</evidence>
<dbReference type="GO" id="GO:0004521">
    <property type="term" value="F:RNA endonuclease activity"/>
    <property type="evidence" value="ECO:0007669"/>
    <property type="project" value="InterPro"/>
</dbReference>
<protein>
    <recommendedName>
        <fullName evidence="12">EndoU domain-containing protein</fullName>
    </recommendedName>
</protein>
<evidence type="ECO:0000256" key="9">
    <source>
        <dbReference type="ARBA" id="ARBA00023211"/>
    </source>
</evidence>
<evidence type="ECO:0000256" key="7">
    <source>
        <dbReference type="ARBA" id="ARBA00022801"/>
    </source>
</evidence>
<dbReference type="AlphaFoldDB" id="A0A0J8F712"/>
<comment type="cofactor">
    <cofactor evidence="1">
        <name>Mn(2+)</name>
        <dbReference type="ChEBI" id="CHEBI:29035"/>
    </cofactor>
</comment>
<comment type="subunit">
    <text evidence="3">Monomer.</text>
</comment>